<feature type="compositionally biased region" description="Low complexity" evidence="7">
    <location>
        <begin position="218"/>
        <end position="230"/>
    </location>
</feature>
<keyword evidence="3" id="KW-1133">Transmembrane helix</keyword>
<comment type="similarity">
    <text evidence="6">Belongs to the NALF family.</text>
</comment>
<proteinExistence type="inferred from homology"/>
<evidence type="ECO:0000313" key="8">
    <source>
        <dbReference type="EMBL" id="CAG5102490.1"/>
    </source>
</evidence>
<comment type="caution">
    <text evidence="8">The sequence shown here is derived from an EMBL/GenBank/DDBJ whole genome shotgun (WGS) entry which is preliminary data.</text>
</comment>
<evidence type="ECO:0000256" key="7">
    <source>
        <dbReference type="SAM" id="MobiDB-lite"/>
    </source>
</evidence>
<dbReference type="EMBL" id="CAJNRD030001123">
    <property type="protein sequence ID" value="CAG5102490.1"/>
    <property type="molecule type" value="Genomic_DNA"/>
</dbReference>
<dbReference type="GO" id="GO:0015275">
    <property type="term" value="F:stretch-activated, monoatomic cation-selective, calcium channel activity"/>
    <property type="evidence" value="ECO:0007669"/>
    <property type="project" value="TreeGrafter"/>
</dbReference>
<accession>A0A8J2MRC0</accession>
<keyword evidence="9" id="KW-1185">Reference proteome</keyword>
<evidence type="ECO:0000256" key="1">
    <source>
        <dbReference type="ARBA" id="ARBA00004141"/>
    </source>
</evidence>
<evidence type="ECO:0000256" key="5">
    <source>
        <dbReference type="ARBA" id="ARBA00023180"/>
    </source>
</evidence>
<evidence type="ECO:0000313" key="9">
    <source>
        <dbReference type="Proteomes" id="UP000786811"/>
    </source>
</evidence>
<feature type="region of interest" description="Disordered" evidence="7">
    <location>
        <begin position="191"/>
        <end position="230"/>
    </location>
</feature>
<sequence>MAGLKSRGLRVDFKSIIGRRLPEDKEINYSVPLPLSPLLNTGRQSPASLSFNLDFNLFIFYYKGKYFEAYRKWVCSSLVPYFAHEGPAGSSSSDHKIETRVRPCRSFCQSVEQRCPYLLPGDRAPAYPTQYAGEPTFLCRDPNIPETGEQATRALHGNEEEECCFRVCSEEHPGLGVCANCTDRKPRGRRFLGDPPTAPHCETSPPIQSTGQANSLETSSMAPPSTMSASSCSGGSISIVQPSSSGGPSSSGASVSLVYLLCIWAVVVSLTTGQTLFPWSPAATTAATAKLVLLHRNYVPRRPTVISRTEHQQKLSPSVYPLTLHLSNHKNNIINIIANNNAIGDRNSNITLNININTMIIININIIIKINRHKCLTLASLQMPAQCKLKLLLFLFIYYRNWYSSFSHVSWWWSSRRSWLNTWLNLLQ</sequence>
<keyword evidence="2" id="KW-0812">Transmembrane</keyword>
<dbReference type="PANTHER" id="PTHR15819:SF11">
    <property type="entry name" value="MID1, ISOFORM A"/>
    <property type="match status" value="1"/>
</dbReference>
<dbReference type="AlphaFoldDB" id="A0A8J2MRC0"/>
<dbReference type="PANTHER" id="PTHR15819">
    <property type="entry name" value="TRANSMEMBRANE PROTEIN FAM155"/>
    <property type="match status" value="1"/>
</dbReference>
<dbReference type="Proteomes" id="UP000786811">
    <property type="component" value="Unassembled WGS sequence"/>
</dbReference>
<evidence type="ECO:0000256" key="6">
    <source>
        <dbReference type="ARBA" id="ARBA00029445"/>
    </source>
</evidence>
<dbReference type="GO" id="GO:0098703">
    <property type="term" value="P:calcium ion import across plasma membrane"/>
    <property type="evidence" value="ECO:0007669"/>
    <property type="project" value="TreeGrafter"/>
</dbReference>
<evidence type="ECO:0000256" key="2">
    <source>
        <dbReference type="ARBA" id="ARBA00022692"/>
    </source>
</evidence>
<comment type="subcellular location">
    <subcellularLocation>
        <location evidence="1">Membrane</location>
        <topology evidence="1">Multi-pass membrane protein</topology>
    </subcellularLocation>
</comment>
<reference evidence="8" key="1">
    <citation type="submission" date="2021-04" db="EMBL/GenBank/DDBJ databases">
        <authorList>
            <person name="Chebbi M.A.C M."/>
        </authorList>
    </citation>
    <scope>NUCLEOTIDE SEQUENCE</scope>
</reference>
<name>A0A8J2MRC0_COTCN</name>
<dbReference type="GO" id="GO:0005886">
    <property type="term" value="C:plasma membrane"/>
    <property type="evidence" value="ECO:0007669"/>
    <property type="project" value="TreeGrafter"/>
</dbReference>
<gene>
    <name evidence="8" type="ORF">HICCMSTLAB_LOCUS11041</name>
</gene>
<keyword evidence="5" id="KW-0325">Glycoprotein</keyword>
<keyword evidence="4" id="KW-0472">Membrane</keyword>
<evidence type="ECO:0000256" key="3">
    <source>
        <dbReference type="ARBA" id="ARBA00022989"/>
    </source>
</evidence>
<evidence type="ECO:0000256" key="4">
    <source>
        <dbReference type="ARBA" id="ARBA00023136"/>
    </source>
</evidence>
<dbReference type="OrthoDB" id="10047996at2759"/>
<protein>
    <submittedName>
        <fullName evidence="8">Uncharacterized protein</fullName>
    </submittedName>
</protein>
<dbReference type="InterPro" id="IPR055288">
    <property type="entry name" value="NALCN_aux_factor_1/2"/>
</dbReference>
<organism evidence="8 9">
    <name type="scientific">Cotesia congregata</name>
    <name type="common">Parasitoid wasp</name>
    <name type="synonym">Apanteles congregatus</name>
    <dbReference type="NCBI Taxonomy" id="51543"/>
    <lineage>
        <taxon>Eukaryota</taxon>
        <taxon>Metazoa</taxon>
        <taxon>Ecdysozoa</taxon>
        <taxon>Arthropoda</taxon>
        <taxon>Hexapoda</taxon>
        <taxon>Insecta</taxon>
        <taxon>Pterygota</taxon>
        <taxon>Neoptera</taxon>
        <taxon>Endopterygota</taxon>
        <taxon>Hymenoptera</taxon>
        <taxon>Apocrita</taxon>
        <taxon>Ichneumonoidea</taxon>
        <taxon>Braconidae</taxon>
        <taxon>Microgastrinae</taxon>
        <taxon>Cotesia</taxon>
    </lineage>
</organism>
<feature type="non-terminal residue" evidence="8">
    <location>
        <position position="428"/>
    </location>
</feature>
<feature type="compositionally biased region" description="Polar residues" evidence="7">
    <location>
        <begin position="205"/>
        <end position="217"/>
    </location>
</feature>